<sequence length="719" mass="83301">MERLLHEILINPTSPSIGLIEQHLNQPDGQDKFMALLKSGNEIAFTYMKMKCKEWCNIPERVVMMHSMKNELFSLIFESSELNFGILCFFFETLYFQGAEWNGLVQELCARHDRRCLKILNHMFNKYRTCTQSNELYTEIIENIELCRAIFSKAYFESISEDENVLGMFYSLIFQDIHPFFEDNADKFMASFCALFRKHILQKEICEIFNLFVTKYAECIDMTRILGVLLVTITRFDRLKYSVLLNIAKRKEFSVLSKFSDALCNAVKIGAYLSPKEIEEMNEDALLYTRNLLKGYDMNREMVIELIGHLRKVFGECWCESLVSVDVTGPMDEERLVFLCMGLRMCSREVIDRCIVIISTSSVPPYLGAIAFRYLLMVQEYSSVDPRYISRMHPASFLAIEYLSRMIDADEFLRSLDTYSKEHISSGYGACERLGGTEYYKAILDKLIEFISGGAEDEISCKLIHRIARMNISLITPEAMKFVDDLIERSILSINSPQGYWYLLDVKGIALMRYGDDGSVTEIVQRVLSEEIFEIYAPSFFLLGVLVCQSPSDFSSVVEIIKQESLWKTKELVLSMVCLTICLFERGYCSKEQVRYIVEYLLETNAHQAYVLLCGTIVGEEHLMWIKGENVDEEFVLATLLSKKGVMTIDMYRDVYIRSVKYFEENFVSKQNARRVLMGLRYGKDMLREDESARCIIEKNKRNLGYENVPFSTMITFGI</sequence>
<accession>A0A0B2ULP9</accession>
<evidence type="ECO:0008006" key="3">
    <source>
        <dbReference type="Google" id="ProtNLM"/>
    </source>
</evidence>
<dbReference type="Gene3D" id="1.25.10.10">
    <property type="entry name" value="Leucine-rich Repeat Variant"/>
    <property type="match status" value="1"/>
</dbReference>
<keyword evidence="2" id="KW-1185">Reference proteome</keyword>
<proteinExistence type="predicted"/>
<dbReference type="VEuPathDB" id="MicrosporidiaDB:M896_020280"/>
<dbReference type="GeneID" id="26261123"/>
<dbReference type="RefSeq" id="XP_014564236.1">
    <property type="nucleotide sequence ID" value="XM_014708750.1"/>
</dbReference>
<dbReference type="InterPro" id="IPR016024">
    <property type="entry name" value="ARM-type_fold"/>
</dbReference>
<dbReference type="HOGENOM" id="CLU_384955_0_0_1"/>
<protein>
    <recommendedName>
        <fullName evidence="3">CAS/CSE chromosome segregation protein</fullName>
    </recommendedName>
</protein>
<dbReference type="SUPFAM" id="SSF48371">
    <property type="entry name" value="ARM repeat"/>
    <property type="match status" value="1"/>
</dbReference>
<evidence type="ECO:0000313" key="2">
    <source>
        <dbReference type="Proteomes" id="UP000031056"/>
    </source>
</evidence>
<reference evidence="1 2" key="1">
    <citation type="journal article" date="2014" name="MBio">
        <title>The Ordospora colligata genome; evolution of extreme reduction in microsporidia and host-to-parasite horizontal gene transfer.</title>
        <authorList>
            <person name="Pombert J.-F."/>
            <person name="Haag K.L."/>
            <person name="Beidas S."/>
            <person name="Ebert D."/>
            <person name="Keeling P.J."/>
        </authorList>
    </citation>
    <scope>NUCLEOTIDE SEQUENCE [LARGE SCALE GENOMIC DNA]</scope>
    <source>
        <strain evidence="1 2">OC4</strain>
    </source>
</reference>
<comment type="caution">
    <text evidence="1">The sequence shown here is derived from an EMBL/GenBank/DDBJ whole genome shotgun (WGS) entry which is preliminary data.</text>
</comment>
<dbReference type="EMBL" id="JOKQ01000002">
    <property type="protein sequence ID" value="KHN70194.1"/>
    <property type="molecule type" value="Genomic_DNA"/>
</dbReference>
<dbReference type="Proteomes" id="UP000031056">
    <property type="component" value="Unassembled WGS sequence"/>
</dbReference>
<dbReference type="OrthoDB" id="2189043at2759"/>
<organism evidence="1 2">
    <name type="scientific">Ordospora colligata OC4</name>
    <dbReference type="NCBI Taxonomy" id="1354746"/>
    <lineage>
        <taxon>Eukaryota</taxon>
        <taxon>Fungi</taxon>
        <taxon>Fungi incertae sedis</taxon>
        <taxon>Microsporidia</taxon>
        <taxon>Ordosporidae</taxon>
        <taxon>Ordospora</taxon>
    </lineage>
</organism>
<gene>
    <name evidence="1" type="ORF">M896_020280</name>
</gene>
<dbReference type="AlphaFoldDB" id="A0A0B2ULP9"/>
<evidence type="ECO:0000313" key="1">
    <source>
        <dbReference type="EMBL" id="KHN70194.1"/>
    </source>
</evidence>
<dbReference type="InParanoid" id="A0A0B2ULP9"/>
<dbReference type="InterPro" id="IPR011989">
    <property type="entry name" value="ARM-like"/>
</dbReference>
<name>A0A0B2ULP9_9MICR</name>